<feature type="transmembrane region" description="Helical" evidence="14">
    <location>
        <begin position="16"/>
        <end position="35"/>
    </location>
</feature>
<dbReference type="GO" id="GO:0046872">
    <property type="term" value="F:metal ion binding"/>
    <property type="evidence" value="ECO:0007669"/>
    <property type="project" value="UniProtKB-KW"/>
</dbReference>
<feature type="transmembrane region" description="Helical" evidence="14">
    <location>
        <begin position="158"/>
        <end position="178"/>
    </location>
</feature>
<dbReference type="PRINTS" id="PR00410">
    <property type="entry name" value="PHEHYDRXLASE"/>
</dbReference>
<dbReference type="GO" id="GO:0050660">
    <property type="term" value="F:flavin adenine dinucleotide binding"/>
    <property type="evidence" value="ECO:0007669"/>
    <property type="project" value="TreeGrafter"/>
</dbReference>
<dbReference type="InterPro" id="IPR001709">
    <property type="entry name" value="Flavoprot_Pyr_Nucl_cyt_Rdtase"/>
</dbReference>
<evidence type="ECO:0000256" key="8">
    <source>
        <dbReference type="ARBA" id="ARBA00022989"/>
    </source>
</evidence>
<dbReference type="GO" id="GO:0016020">
    <property type="term" value="C:membrane"/>
    <property type="evidence" value="ECO:0007669"/>
    <property type="project" value="UniProtKB-SubCell"/>
</dbReference>
<keyword evidence="10" id="KW-0408">Iron</keyword>
<dbReference type="PROSITE" id="PS51384">
    <property type="entry name" value="FAD_FR"/>
    <property type="match status" value="1"/>
</dbReference>
<dbReference type="AlphaFoldDB" id="A0A967C204"/>
<evidence type="ECO:0000256" key="4">
    <source>
        <dbReference type="ARBA" id="ARBA00022692"/>
    </source>
</evidence>
<evidence type="ECO:0000256" key="2">
    <source>
        <dbReference type="ARBA" id="ARBA00004141"/>
    </source>
</evidence>
<accession>A0A967C204</accession>
<comment type="cofactor">
    <cofactor evidence="1">
        <name>FAD</name>
        <dbReference type="ChEBI" id="CHEBI:57692"/>
    </cofactor>
</comment>
<protein>
    <submittedName>
        <fullName evidence="16">Ferredoxin reductase family protein</fullName>
    </submittedName>
</protein>
<comment type="subcellular location">
    <subcellularLocation>
        <location evidence="2">Membrane</location>
        <topology evidence="2">Multi-pass membrane protein</topology>
    </subcellularLocation>
</comment>
<proteinExistence type="predicted"/>
<gene>
    <name evidence="16" type="ORF">HBA54_07330</name>
</gene>
<dbReference type="SUPFAM" id="SSF63380">
    <property type="entry name" value="Riboflavin synthase domain-like"/>
    <property type="match status" value="1"/>
</dbReference>
<sequence length="451" mass="49741">MRGDRKEPILYRIHPLWLLTGYISVALAPLALAYAQGIEPRGFRDELSSALAMVAFAMLLMEFVLSGRFRAVSGRVGIDLTMRFHQLIARSLVVFILIHPFLYATPLKHTLPWDPSGQYALGLDAASVATGVVAWILLAILILLAIGRDKLPYRYETWRLSHGLGAAAIAIAGAHHAIEAGRYSGHPTLETFWLVMVAIALLTLLVVYLVTPFRQLRHRYRVVSVEQAALKTWTVVIEPLRGQAIDFQAGQFVWLTLGRQPFAITEHPFSISSCPADRPRLGFTIKEVGDFTDTIGALPLGTSAYVDGPHGNLTLSGRTAAGLILIAGGVGIAPIMSILRQLHAERDPRPMKLVYGNRLAEQILYRAELDDLAKRLRLDVHLVLSEPPNLWDGPRGQLDGPVLAQLLDIENAADWLYVVCGPAAMIDSVEETLEKLGVPMRQIVSEKFSYD</sequence>
<keyword evidence="5" id="KW-0001">2Fe-2S</keyword>
<dbReference type="PANTHER" id="PTHR47354:SF8">
    <property type="entry name" value="1,2-PHENYLACETYL-COA EPOXIDASE, SUBUNIT E"/>
    <property type="match status" value="1"/>
</dbReference>
<feature type="domain" description="FAD-binding FR-type" evidence="15">
    <location>
        <begin position="215"/>
        <end position="316"/>
    </location>
</feature>
<evidence type="ECO:0000256" key="10">
    <source>
        <dbReference type="ARBA" id="ARBA00023004"/>
    </source>
</evidence>
<dbReference type="CDD" id="cd06198">
    <property type="entry name" value="FNR_like_3"/>
    <property type="match status" value="1"/>
</dbReference>
<dbReference type="InterPro" id="IPR001433">
    <property type="entry name" value="OxRdtase_FAD/NAD-bd"/>
</dbReference>
<dbReference type="GO" id="GO:0051537">
    <property type="term" value="F:2 iron, 2 sulfur cluster binding"/>
    <property type="evidence" value="ECO:0007669"/>
    <property type="project" value="UniProtKB-KW"/>
</dbReference>
<feature type="transmembrane region" description="Helical" evidence="14">
    <location>
        <begin position="320"/>
        <end position="339"/>
    </location>
</feature>
<reference evidence="16" key="1">
    <citation type="submission" date="2020-03" db="EMBL/GenBank/DDBJ databases">
        <title>Genome of Pelagibius litoralis DSM 21314T.</title>
        <authorList>
            <person name="Wang G."/>
        </authorList>
    </citation>
    <scope>NUCLEOTIDE SEQUENCE</scope>
    <source>
        <strain evidence="16">DSM 21314</strain>
    </source>
</reference>
<keyword evidence="4 14" id="KW-0812">Transmembrane</keyword>
<dbReference type="EMBL" id="JAAQPH010000004">
    <property type="protein sequence ID" value="NIA68401.1"/>
    <property type="molecule type" value="Genomic_DNA"/>
</dbReference>
<evidence type="ECO:0000256" key="3">
    <source>
        <dbReference type="ARBA" id="ARBA00022630"/>
    </source>
</evidence>
<evidence type="ECO:0000256" key="12">
    <source>
        <dbReference type="ARBA" id="ARBA00023136"/>
    </source>
</evidence>
<evidence type="ECO:0000313" key="16">
    <source>
        <dbReference type="EMBL" id="NIA68401.1"/>
    </source>
</evidence>
<evidence type="ECO:0000256" key="6">
    <source>
        <dbReference type="ARBA" id="ARBA00022723"/>
    </source>
</evidence>
<keyword evidence="9" id="KW-0560">Oxidoreductase</keyword>
<evidence type="ECO:0000256" key="14">
    <source>
        <dbReference type="SAM" id="Phobius"/>
    </source>
</evidence>
<dbReference type="SUPFAM" id="SSF52343">
    <property type="entry name" value="Ferredoxin reductase-like, C-terminal NADP-linked domain"/>
    <property type="match status" value="1"/>
</dbReference>
<dbReference type="PRINTS" id="PR00371">
    <property type="entry name" value="FPNCR"/>
</dbReference>
<evidence type="ECO:0000313" key="17">
    <source>
        <dbReference type="Proteomes" id="UP000761264"/>
    </source>
</evidence>
<evidence type="ECO:0000259" key="15">
    <source>
        <dbReference type="PROSITE" id="PS51384"/>
    </source>
</evidence>
<dbReference type="GO" id="GO:0016491">
    <property type="term" value="F:oxidoreductase activity"/>
    <property type="evidence" value="ECO:0007669"/>
    <property type="project" value="UniProtKB-KW"/>
</dbReference>
<dbReference type="PANTHER" id="PTHR47354">
    <property type="entry name" value="NADH OXIDOREDUCTASE HCR"/>
    <property type="match status" value="1"/>
</dbReference>
<dbReference type="Pfam" id="PF00175">
    <property type="entry name" value="NAD_binding_1"/>
    <property type="match status" value="1"/>
</dbReference>
<keyword evidence="7" id="KW-0274">FAD</keyword>
<dbReference type="InterPro" id="IPR013130">
    <property type="entry name" value="Fe3_Rdtase_TM_dom"/>
</dbReference>
<evidence type="ECO:0000256" key="1">
    <source>
        <dbReference type="ARBA" id="ARBA00001974"/>
    </source>
</evidence>
<keyword evidence="12 14" id="KW-0472">Membrane</keyword>
<evidence type="ECO:0000256" key="13">
    <source>
        <dbReference type="ARBA" id="ARBA00034078"/>
    </source>
</evidence>
<feature type="transmembrane region" description="Helical" evidence="14">
    <location>
        <begin position="47"/>
        <end position="66"/>
    </location>
</feature>
<organism evidence="16 17">
    <name type="scientific">Pelagibius litoralis</name>
    <dbReference type="NCBI Taxonomy" id="374515"/>
    <lineage>
        <taxon>Bacteria</taxon>
        <taxon>Pseudomonadati</taxon>
        <taxon>Pseudomonadota</taxon>
        <taxon>Alphaproteobacteria</taxon>
        <taxon>Rhodospirillales</taxon>
        <taxon>Rhodovibrionaceae</taxon>
        <taxon>Pelagibius</taxon>
    </lineage>
</organism>
<evidence type="ECO:0000256" key="9">
    <source>
        <dbReference type="ARBA" id="ARBA00023002"/>
    </source>
</evidence>
<dbReference type="InterPro" id="IPR050415">
    <property type="entry name" value="MRET"/>
</dbReference>
<feature type="transmembrane region" description="Helical" evidence="14">
    <location>
        <begin position="87"/>
        <end position="105"/>
    </location>
</feature>
<dbReference type="Proteomes" id="UP000761264">
    <property type="component" value="Unassembled WGS sequence"/>
</dbReference>
<dbReference type="InterPro" id="IPR039261">
    <property type="entry name" value="FNR_nucleotide-bd"/>
</dbReference>
<feature type="transmembrane region" description="Helical" evidence="14">
    <location>
        <begin position="190"/>
        <end position="211"/>
    </location>
</feature>
<keyword evidence="11" id="KW-0411">Iron-sulfur</keyword>
<dbReference type="Gene3D" id="2.40.30.10">
    <property type="entry name" value="Translation factors"/>
    <property type="match status" value="1"/>
</dbReference>
<feature type="transmembrane region" description="Helical" evidence="14">
    <location>
        <begin position="125"/>
        <end position="146"/>
    </location>
</feature>
<dbReference type="Pfam" id="PF01794">
    <property type="entry name" value="Ferric_reduct"/>
    <property type="match status" value="1"/>
</dbReference>
<keyword evidence="3" id="KW-0285">Flavoprotein</keyword>
<dbReference type="Gene3D" id="3.40.50.80">
    <property type="entry name" value="Nucleotide-binding domain of ferredoxin-NADP reductase (FNR) module"/>
    <property type="match status" value="1"/>
</dbReference>
<keyword evidence="17" id="KW-1185">Reference proteome</keyword>
<dbReference type="InterPro" id="IPR017927">
    <property type="entry name" value="FAD-bd_FR_type"/>
</dbReference>
<evidence type="ECO:0000256" key="7">
    <source>
        <dbReference type="ARBA" id="ARBA00022827"/>
    </source>
</evidence>
<evidence type="ECO:0000256" key="5">
    <source>
        <dbReference type="ARBA" id="ARBA00022714"/>
    </source>
</evidence>
<comment type="caution">
    <text evidence="16">The sequence shown here is derived from an EMBL/GenBank/DDBJ whole genome shotgun (WGS) entry which is preliminary data.</text>
</comment>
<evidence type="ECO:0000256" key="11">
    <source>
        <dbReference type="ARBA" id="ARBA00023014"/>
    </source>
</evidence>
<keyword evidence="6" id="KW-0479">Metal-binding</keyword>
<comment type="cofactor">
    <cofactor evidence="13">
        <name>[2Fe-2S] cluster</name>
        <dbReference type="ChEBI" id="CHEBI:190135"/>
    </cofactor>
</comment>
<name>A0A967C204_9PROT</name>
<dbReference type="RefSeq" id="WP_167222928.1">
    <property type="nucleotide sequence ID" value="NZ_JAAQPH010000004.1"/>
</dbReference>
<dbReference type="InterPro" id="IPR017938">
    <property type="entry name" value="Riboflavin_synthase-like_b-brl"/>
</dbReference>
<keyword evidence="8 14" id="KW-1133">Transmembrane helix</keyword>